<dbReference type="Proteomes" id="UP000243499">
    <property type="component" value="Chromosome 3"/>
</dbReference>
<organism evidence="2">
    <name type="scientific">Panicum hallii</name>
    <dbReference type="NCBI Taxonomy" id="206008"/>
    <lineage>
        <taxon>Eukaryota</taxon>
        <taxon>Viridiplantae</taxon>
        <taxon>Streptophyta</taxon>
        <taxon>Embryophyta</taxon>
        <taxon>Tracheophyta</taxon>
        <taxon>Spermatophyta</taxon>
        <taxon>Magnoliopsida</taxon>
        <taxon>Liliopsida</taxon>
        <taxon>Poales</taxon>
        <taxon>Poaceae</taxon>
        <taxon>PACMAD clade</taxon>
        <taxon>Panicoideae</taxon>
        <taxon>Panicodae</taxon>
        <taxon>Paniceae</taxon>
        <taxon>Panicinae</taxon>
        <taxon>Panicum</taxon>
        <taxon>Panicum sect. Panicum</taxon>
    </lineage>
</organism>
<evidence type="ECO:0000256" key="1">
    <source>
        <dbReference type="SAM" id="MobiDB-lite"/>
    </source>
</evidence>
<gene>
    <name evidence="2" type="ORF">PAHAL_3G495500</name>
</gene>
<reference evidence="2" key="1">
    <citation type="submission" date="2018-04" db="EMBL/GenBank/DDBJ databases">
        <title>WGS assembly of Panicum hallii.</title>
        <authorList>
            <person name="Lovell J."/>
            <person name="Jenkins J."/>
            <person name="Lowry D."/>
            <person name="Mamidi S."/>
            <person name="Sreedasyam A."/>
            <person name="Weng X."/>
            <person name="Barry K."/>
            <person name="Bonette J."/>
            <person name="Campitelli B."/>
            <person name="Daum C."/>
            <person name="Gordon S."/>
            <person name="Gould B."/>
            <person name="Lipzen A."/>
            <person name="Macqueen A."/>
            <person name="Palacio-Mejia J."/>
            <person name="Plott C."/>
            <person name="Shakirov E."/>
            <person name="Shu S."/>
            <person name="Yoshinaga Y."/>
            <person name="Zane M."/>
            <person name="Rokhsar D."/>
            <person name="Grimwood J."/>
            <person name="Schmutz J."/>
            <person name="Juenger T."/>
        </authorList>
    </citation>
    <scope>NUCLEOTIDE SEQUENCE [LARGE SCALE GENOMIC DNA]</scope>
    <source>
        <strain evidence="2">FIL2</strain>
    </source>
</reference>
<dbReference type="EMBL" id="CM008048">
    <property type="protein sequence ID" value="PAN21855.2"/>
    <property type="molecule type" value="Genomic_DNA"/>
</dbReference>
<evidence type="ECO:0000313" key="2">
    <source>
        <dbReference type="EMBL" id="PAN21855.2"/>
    </source>
</evidence>
<dbReference type="Gramene" id="PAN21855">
    <property type="protein sequence ID" value="PAN21855"/>
    <property type="gene ID" value="PAHAL_3G495500"/>
</dbReference>
<name>A0A2S3HFG7_9POAL</name>
<protein>
    <submittedName>
        <fullName evidence="2">Uncharacterized protein</fullName>
    </submittedName>
</protein>
<proteinExistence type="predicted"/>
<sequence length="134" mass="14499">MGSRNENEKLLERFTCCFNVATYVLLGCPCRFAQLIEYTGVTGPYVSLEMHSRLRVAVWPIYKAVGGRWRVTTGFCSCEVARPATGTVSSRAPPGRSVAYSSSGLSSSAPKNATECSSITTKPSCTIRIHPVLS</sequence>
<accession>A0A2S3HFG7</accession>
<dbReference type="PROSITE" id="PS51257">
    <property type="entry name" value="PROKAR_LIPOPROTEIN"/>
    <property type="match status" value="1"/>
</dbReference>
<feature type="compositionally biased region" description="Low complexity" evidence="1">
    <location>
        <begin position="97"/>
        <end position="108"/>
    </location>
</feature>
<dbReference type="AlphaFoldDB" id="A0A2S3HFG7"/>
<feature type="region of interest" description="Disordered" evidence="1">
    <location>
        <begin position="85"/>
        <end position="116"/>
    </location>
</feature>